<protein>
    <submittedName>
        <fullName evidence="1">Uncharacterized protein</fullName>
    </submittedName>
</protein>
<sequence length="97" mass="11270">MPFRQLGYAGRRDVPSRDPVINFPARPPARRHHLVDCWYHSHQVRSKHLGTMEPTRCLSLTQGPCLNWLGKKGLTLTVLIRSQRVGYSQHLQRPNYL</sequence>
<proteinExistence type="predicted"/>
<dbReference type="EMBL" id="JAHLQT010026473">
    <property type="protein sequence ID" value="KAG7163451.1"/>
    <property type="molecule type" value="Genomic_DNA"/>
</dbReference>
<organism evidence="1 2">
    <name type="scientific">Homarus americanus</name>
    <name type="common">American lobster</name>
    <dbReference type="NCBI Taxonomy" id="6706"/>
    <lineage>
        <taxon>Eukaryota</taxon>
        <taxon>Metazoa</taxon>
        <taxon>Ecdysozoa</taxon>
        <taxon>Arthropoda</taxon>
        <taxon>Crustacea</taxon>
        <taxon>Multicrustacea</taxon>
        <taxon>Malacostraca</taxon>
        <taxon>Eumalacostraca</taxon>
        <taxon>Eucarida</taxon>
        <taxon>Decapoda</taxon>
        <taxon>Pleocyemata</taxon>
        <taxon>Astacidea</taxon>
        <taxon>Nephropoidea</taxon>
        <taxon>Nephropidae</taxon>
        <taxon>Homarus</taxon>
    </lineage>
</organism>
<reference evidence="1" key="1">
    <citation type="journal article" date="2021" name="Sci. Adv.">
        <title>The American lobster genome reveals insights on longevity, neural, and immune adaptations.</title>
        <authorList>
            <person name="Polinski J.M."/>
            <person name="Zimin A.V."/>
            <person name="Clark K.F."/>
            <person name="Kohn A.B."/>
            <person name="Sadowski N."/>
            <person name="Timp W."/>
            <person name="Ptitsyn A."/>
            <person name="Khanna P."/>
            <person name="Romanova D.Y."/>
            <person name="Williams P."/>
            <person name="Greenwood S.J."/>
            <person name="Moroz L.L."/>
            <person name="Walt D.R."/>
            <person name="Bodnar A.G."/>
        </authorList>
    </citation>
    <scope>NUCLEOTIDE SEQUENCE</scope>
    <source>
        <strain evidence="1">GMGI-L3</strain>
    </source>
</reference>
<evidence type="ECO:0000313" key="2">
    <source>
        <dbReference type="Proteomes" id="UP000747542"/>
    </source>
</evidence>
<accession>A0A8J5JW55</accession>
<dbReference type="Proteomes" id="UP000747542">
    <property type="component" value="Unassembled WGS sequence"/>
</dbReference>
<gene>
    <name evidence="1" type="ORF">Hamer_G004599</name>
</gene>
<comment type="caution">
    <text evidence="1">The sequence shown here is derived from an EMBL/GenBank/DDBJ whole genome shotgun (WGS) entry which is preliminary data.</text>
</comment>
<keyword evidence="2" id="KW-1185">Reference proteome</keyword>
<evidence type="ECO:0000313" key="1">
    <source>
        <dbReference type="EMBL" id="KAG7163451.1"/>
    </source>
</evidence>
<dbReference type="AlphaFoldDB" id="A0A8J5JW55"/>
<name>A0A8J5JW55_HOMAM</name>